<reference evidence="1 2" key="1">
    <citation type="submission" date="2017-09" db="EMBL/GenBank/DDBJ databases">
        <title>Comparative genomics of rhizobia isolated from Phaseolus vulgaris in China.</title>
        <authorList>
            <person name="Tong W."/>
        </authorList>
    </citation>
    <scope>NUCLEOTIDE SEQUENCE [LARGE SCALE GENOMIC DNA]</scope>
    <source>
        <strain evidence="1 2">PCH1</strain>
    </source>
</reference>
<protein>
    <submittedName>
        <fullName evidence="1">Transcriptional regulator</fullName>
    </submittedName>
</protein>
<organism evidence="1 2">
    <name type="scientific">Rhizobium fredii</name>
    <name type="common">Sinorhizobium fredii</name>
    <dbReference type="NCBI Taxonomy" id="380"/>
    <lineage>
        <taxon>Bacteria</taxon>
        <taxon>Pseudomonadati</taxon>
        <taxon>Pseudomonadota</taxon>
        <taxon>Alphaproteobacteria</taxon>
        <taxon>Hyphomicrobiales</taxon>
        <taxon>Rhizobiaceae</taxon>
        <taxon>Sinorhizobium/Ensifer group</taxon>
        <taxon>Sinorhizobium</taxon>
    </lineage>
</organism>
<name>A0A2A6LMR1_RHIFR</name>
<accession>A0A2A6LMR1</accession>
<gene>
    <name evidence="1" type="ORF">CO661_34290</name>
</gene>
<evidence type="ECO:0000313" key="1">
    <source>
        <dbReference type="EMBL" id="PDT41633.1"/>
    </source>
</evidence>
<comment type="caution">
    <text evidence="1">The sequence shown here is derived from an EMBL/GenBank/DDBJ whole genome shotgun (WGS) entry which is preliminary data.</text>
</comment>
<evidence type="ECO:0000313" key="2">
    <source>
        <dbReference type="Proteomes" id="UP000220353"/>
    </source>
</evidence>
<dbReference type="Proteomes" id="UP000220353">
    <property type="component" value="Unassembled WGS sequence"/>
</dbReference>
<feature type="non-terminal residue" evidence="1">
    <location>
        <position position="1"/>
    </location>
</feature>
<dbReference type="AlphaFoldDB" id="A0A2A6LMR1"/>
<dbReference type="EMBL" id="NWTC01000130">
    <property type="protein sequence ID" value="PDT41633.1"/>
    <property type="molecule type" value="Genomic_DNA"/>
</dbReference>
<sequence length="36" mass="4288">LADLVQLEEENQRLRKRLAEKLRAENAELRKRLGLD</sequence>
<proteinExistence type="predicted"/>